<feature type="transmembrane region" description="Helical" evidence="1">
    <location>
        <begin position="172"/>
        <end position="194"/>
    </location>
</feature>
<dbReference type="InterPro" id="IPR036938">
    <property type="entry name" value="PAP2/HPO_sf"/>
</dbReference>
<protein>
    <submittedName>
        <fullName evidence="3">Phosphoesterase</fullName>
    </submittedName>
</protein>
<organism evidence="3 4">
    <name type="scientific">Gardnerella vaginalis</name>
    <dbReference type="NCBI Taxonomy" id="2702"/>
    <lineage>
        <taxon>Bacteria</taxon>
        <taxon>Bacillati</taxon>
        <taxon>Actinomycetota</taxon>
        <taxon>Actinomycetes</taxon>
        <taxon>Bifidobacteriales</taxon>
        <taxon>Bifidobacteriaceae</taxon>
        <taxon>Gardnerella</taxon>
    </lineage>
</organism>
<dbReference type="PANTHER" id="PTHR14969">
    <property type="entry name" value="SPHINGOSINE-1-PHOSPHATE PHOSPHOHYDROLASE"/>
    <property type="match status" value="1"/>
</dbReference>
<dbReference type="OrthoDB" id="9789113at2"/>
<evidence type="ECO:0000313" key="3">
    <source>
        <dbReference type="EMBL" id="PNS43380.1"/>
    </source>
</evidence>
<dbReference type="Pfam" id="PF01569">
    <property type="entry name" value="PAP2"/>
    <property type="match status" value="1"/>
</dbReference>
<name>A0A2K1SV05_GARVA</name>
<dbReference type="AlphaFoldDB" id="A0A2K1SV05"/>
<keyword evidence="1" id="KW-0472">Membrane</keyword>
<dbReference type="Gene3D" id="1.20.144.10">
    <property type="entry name" value="Phosphatidic acid phosphatase type 2/haloperoxidase"/>
    <property type="match status" value="1"/>
</dbReference>
<gene>
    <name evidence="3" type="ORF">BFS05_01970</name>
</gene>
<feature type="transmembrane region" description="Helical" evidence="1">
    <location>
        <begin position="106"/>
        <end position="127"/>
    </location>
</feature>
<evidence type="ECO:0000259" key="2">
    <source>
        <dbReference type="SMART" id="SM00014"/>
    </source>
</evidence>
<sequence>MTNYTDNKSDKTQKNLSSRNIKIYFLYSITFLLAIFVPIIGKLLLVKQEEREFETSIVSFFHNNSPSFILSASKVLAILFSTKCCIAILVLLALLSLYLHKNYKTTIVQLLISLLPMVYVFAIKFIVHRQRPNLVTELPPDPSFPSGHTAAAVAILTMIMLMVYLKKPLFIHFELLISAIVVIIVALSRLVVAAHFPTDVLTSAIIYPLLSTTIFYIFQKHNLYEFVEVKNINGSDILNQIEN</sequence>
<evidence type="ECO:0000313" key="4">
    <source>
        <dbReference type="Proteomes" id="UP000236146"/>
    </source>
</evidence>
<accession>A0A2K1SV05</accession>
<comment type="caution">
    <text evidence="3">The sequence shown here is derived from an EMBL/GenBank/DDBJ whole genome shotgun (WGS) entry which is preliminary data.</text>
</comment>
<feature type="transmembrane region" description="Helical" evidence="1">
    <location>
        <begin position="147"/>
        <end position="165"/>
    </location>
</feature>
<dbReference type="EMBL" id="MNLH01000002">
    <property type="protein sequence ID" value="PNS43380.1"/>
    <property type="molecule type" value="Genomic_DNA"/>
</dbReference>
<reference evidence="4" key="1">
    <citation type="submission" date="2016-10" db="EMBL/GenBank/DDBJ databases">
        <authorList>
            <person name="Bumgarner R.E."/>
            <person name="Fredricks D.N."/>
            <person name="Srinivasan S."/>
        </authorList>
    </citation>
    <scope>NUCLEOTIDE SEQUENCE [LARGE SCALE GENOMIC DNA]</scope>
    <source>
        <strain evidence="4">KA00225</strain>
    </source>
</reference>
<dbReference type="SUPFAM" id="SSF48317">
    <property type="entry name" value="Acid phosphatase/Vanadium-dependent haloperoxidase"/>
    <property type="match status" value="1"/>
</dbReference>
<dbReference type="SMART" id="SM00014">
    <property type="entry name" value="acidPPc"/>
    <property type="match status" value="1"/>
</dbReference>
<proteinExistence type="predicted"/>
<feature type="transmembrane region" description="Helical" evidence="1">
    <location>
        <begin position="21"/>
        <end position="41"/>
    </location>
</feature>
<keyword evidence="1" id="KW-0812">Transmembrane</keyword>
<keyword evidence="1" id="KW-1133">Transmembrane helix</keyword>
<dbReference type="PANTHER" id="PTHR14969:SF13">
    <property type="entry name" value="AT30094P"/>
    <property type="match status" value="1"/>
</dbReference>
<dbReference type="InterPro" id="IPR000326">
    <property type="entry name" value="PAP2/HPO"/>
</dbReference>
<evidence type="ECO:0000256" key="1">
    <source>
        <dbReference type="SAM" id="Phobius"/>
    </source>
</evidence>
<dbReference type="RefSeq" id="WP_103084383.1">
    <property type="nucleotide sequence ID" value="NZ_JBLLPE010000005.1"/>
</dbReference>
<feature type="transmembrane region" description="Helical" evidence="1">
    <location>
        <begin position="75"/>
        <end position="99"/>
    </location>
</feature>
<feature type="transmembrane region" description="Helical" evidence="1">
    <location>
        <begin position="200"/>
        <end position="218"/>
    </location>
</feature>
<dbReference type="Proteomes" id="UP000236146">
    <property type="component" value="Unassembled WGS sequence"/>
</dbReference>
<feature type="domain" description="Phosphatidic acid phosphatase type 2/haloperoxidase" evidence="2">
    <location>
        <begin position="105"/>
        <end position="215"/>
    </location>
</feature>